<dbReference type="AlphaFoldDB" id="A0A9W4U9N0"/>
<evidence type="ECO:0000313" key="1">
    <source>
        <dbReference type="EMBL" id="CAI6331099.1"/>
    </source>
</evidence>
<proteinExistence type="predicted"/>
<gene>
    <name evidence="1" type="ORF">PDIGIT_LOCUS4392</name>
</gene>
<evidence type="ECO:0000313" key="2">
    <source>
        <dbReference type="Proteomes" id="UP001152607"/>
    </source>
</evidence>
<name>A0A9W4U9N0_9PLEO</name>
<accession>A0A9W4U9N0</accession>
<dbReference type="Proteomes" id="UP001152607">
    <property type="component" value="Unassembled WGS sequence"/>
</dbReference>
<reference evidence="1" key="1">
    <citation type="submission" date="2023-01" db="EMBL/GenBank/DDBJ databases">
        <authorList>
            <person name="Van Ghelder C."/>
            <person name="Rancurel C."/>
        </authorList>
    </citation>
    <scope>NUCLEOTIDE SEQUENCE</scope>
    <source>
        <strain evidence="1">CNCM I-4278</strain>
    </source>
</reference>
<keyword evidence="2" id="KW-1185">Reference proteome</keyword>
<organism evidence="1 2">
    <name type="scientific">Periconia digitata</name>
    <dbReference type="NCBI Taxonomy" id="1303443"/>
    <lineage>
        <taxon>Eukaryota</taxon>
        <taxon>Fungi</taxon>
        <taxon>Dikarya</taxon>
        <taxon>Ascomycota</taxon>
        <taxon>Pezizomycotina</taxon>
        <taxon>Dothideomycetes</taxon>
        <taxon>Pleosporomycetidae</taxon>
        <taxon>Pleosporales</taxon>
        <taxon>Massarineae</taxon>
        <taxon>Periconiaceae</taxon>
        <taxon>Periconia</taxon>
    </lineage>
</organism>
<sequence>MAIPAIIITPPSPAHHECIWDYFETFGDLRNLRRFCRDICPCDVMAVMGFRRPCSRWHCGKHHICRKWAPVLPSSCGGGVIHRDPEGYGLVIHIPRKSDRRFHNGCLMLVDFIKSLLRSRRSSSRQSIVAKLQYSTA</sequence>
<protein>
    <submittedName>
        <fullName evidence="1">Uncharacterized protein</fullName>
    </submittedName>
</protein>
<dbReference type="EMBL" id="CAOQHR010000002">
    <property type="protein sequence ID" value="CAI6331099.1"/>
    <property type="molecule type" value="Genomic_DNA"/>
</dbReference>
<comment type="caution">
    <text evidence="1">The sequence shown here is derived from an EMBL/GenBank/DDBJ whole genome shotgun (WGS) entry which is preliminary data.</text>
</comment>